<accession>A0ABV7M9J0</accession>
<dbReference type="NCBIfam" id="TIGR03725">
    <property type="entry name" value="T6A_YeaZ"/>
    <property type="match status" value="1"/>
</dbReference>
<sequence length="201" mass="20922">MDTCLSALTLGLKLDDGRTVSVSEEIGIGHAERIAPAFAQLLAEAGIAPDAIDRIGVTVGPGSFMGQRVGIAFAKGLVMGTGAETVALTTLEALAETAGYPVAVAIDARRGQAYTQRFGKRGGAKGTAKVRDYADTRRWMAKRSRVAGSGVSAADPSRNAVGPLVPSAAALLRLTEQRHVSPLRTLYMRAPDAKPPSRPAL</sequence>
<organism evidence="2 3">
    <name type="scientific">Parvularcula lutaonensis</name>
    <dbReference type="NCBI Taxonomy" id="491923"/>
    <lineage>
        <taxon>Bacteria</taxon>
        <taxon>Pseudomonadati</taxon>
        <taxon>Pseudomonadota</taxon>
        <taxon>Alphaproteobacteria</taxon>
        <taxon>Parvularculales</taxon>
        <taxon>Parvularculaceae</taxon>
        <taxon>Parvularcula</taxon>
    </lineage>
</organism>
<dbReference type="GO" id="GO:0061711">
    <property type="term" value="F:tRNA N(6)-L-threonylcarbamoyladenine synthase activity"/>
    <property type="evidence" value="ECO:0007669"/>
    <property type="project" value="UniProtKB-EC"/>
</dbReference>
<gene>
    <name evidence="2" type="primary">tsaB</name>
    <name evidence="2" type="ORF">ACFONP_04570</name>
</gene>
<dbReference type="Pfam" id="PF00814">
    <property type="entry name" value="TsaD"/>
    <property type="match status" value="1"/>
</dbReference>
<evidence type="ECO:0000313" key="2">
    <source>
        <dbReference type="EMBL" id="MFC3302000.1"/>
    </source>
</evidence>
<dbReference type="InterPro" id="IPR043129">
    <property type="entry name" value="ATPase_NBD"/>
</dbReference>
<dbReference type="EMBL" id="JBHRVA010000002">
    <property type="protein sequence ID" value="MFC3302000.1"/>
    <property type="molecule type" value="Genomic_DNA"/>
</dbReference>
<feature type="domain" description="Gcp-like" evidence="1">
    <location>
        <begin position="29"/>
        <end position="122"/>
    </location>
</feature>
<evidence type="ECO:0000313" key="3">
    <source>
        <dbReference type="Proteomes" id="UP001595607"/>
    </source>
</evidence>
<name>A0ABV7M9J0_9PROT</name>
<reference evidence="3" key="1">
    <citation type="journal article" date="2019" name="Int. J. Syst. Evol. Microbiol.">
        <title>The Global Catalogue of Microorganisms (GCM) 10K type strain sequencing project: providing services to taxonomists for standard genome sequencing and annotation.</title>
        <authorList>
            <consortium name="The Broad Institute Genomics Platform"/>
            <consortium name="The Broad Institute Genome Sequencing Center for Infectious Disease"/>
            <person name="Wu L."/>
            <person name="Ma J."/>
        </authorList>
    </citation>
    <scope>NUCLEOTIDE SEQUENCE [LARGE SCALE GENOMIC DNA]</scope>
    <source>
        <strain evidence="3">KCTC 22245</strain>
    </source>
</reference>
<keyword evidence="2" id="KW-0012">Acyltransferase</keyword>
<dbReference type="Proteomes" id="UP001595607">
    <property type="component" value="Unassembled WGS sequence"/>
</dbReference>
<dbReference type="Gene3D" id="3.30.420.40">
    <property type="match status" value="2"/>
</dbReference>
<dbReference type="EC" id="2.3.1.234" evidence="2"/>
<keyword evidence="2" id="KW-0808">Transferase</keyword>
<dbReference type="SUPFAM" id="SSF53067">
    <property type="entry name" value="Actin-like ATPase domain"/>
    <property type="match status" value="2"/>
</dbReference>
<proteinExistence type="predicted"/>
<evidence type="ECO:0000259" key="1">
    <source>
        <dbReference type="Pfam" id="PF00814"/>
    </source>
</evidence>
<dbReference type="RefSeq" id="WP_268249056.1">
    <property type="nucleotide sequence ID" value="NZ_BMXU01000001.1"/>
</dbReference>
<comment type="caution">
    <text evidence="2">The sequence shown here is derived from an EMBL/GenBank/DDBJ whole genome shotgun (WGS) entry which is preliminary data.</text>
</comment>
<keyword evidence="3" id="KW-1185">Reference proteome</keyword>
<dbReference type="InterPro" id="IPR022496">
    <property type="entry name" value="T6A_TsaB"/>
</dbReference>
<dbReference type="InterPro" id="IPR000905">
    <property type="entry name" value="Gcp-like_dom"/>
</dbReference>
<protein>
    <submittedName>
        <fullName evidence="2">tRNA (Adenosine(37)-N6)-threonylcarbamoyltransferase complex dimerization subunit type 1 TsaB</fullName>
        <ecNumber evidence="2">2.3.1.234</ecNumber>
    </submittedName>
</protein>